<proteinExistence type="predicted"/>
<organism evidence="2 3">
    <name type="scientific">Sinomicrobium pectinilyticum</name>
    <dbReference type="NCBI Taxonomy" id="1084421"/>
    <lineage>
        <taxon>Bacteria</taxon>
        <taxon>Pseudomonadati</taxon>
        <taxon>Bacteroidota</taxon>
        <taxon>Flavobacteriia</taxon>
        <taxon>Flavobacteriales</taxon>
        <taxon>Flavobacteriaceae</taxon>
        <taxon>Sinomicrobium</taxon>
    </lineage>
</organism>
<keyword evidence="1" id="KW-0472">Membrane</keyword>
<accession>A0A3N0EDM7</accession>
<dbReference type="RefSeq" id="WP_123216244.1">
    <property type="nucleotide sequence ID" value="NZ_RJTM01000085.1"/>
</dbReference>
<keyword evidence="1" id="KW-0812">Transmembrane</keyword>
<name>A0A3N0EDM7_SINP1</name>
<sequence length="219" mass="25672">MISDRDANTAITLHANRIKGLLFVALITLLCVLLANWSVEHTNIFIPFVLLFWTFLAFFVSYAFAARYPHLFFYELVITENPAIIHDMATNDKVKRLLLDPKAIDHYNIISGYKKRFGYAIRATREGKKRVFFIVPKLFKDIVNKKKGREQIKIGEYYQKPENFRNEYDIVKQFLKSRCKEQKEPGDTGIRILYMLPVILFFVVLVFCISFPIYIITSL</sequence>
<keyword evidence="3" id="KW-1185">Reference proteome</keyword>
<gene>
    <name evidence="2" type="ORF">ED312_11925</name>
</gene>
<feature type="transmembrane region" description="Helical" evidence="1">
    <location>
        <begin position="45"/>
        <end position="65"/>
    </location>
</feature>
<evidence type="ECO:0000256" key="1">
    <source>
        <dbReference type="SAM" id="Phobius"/>
    </source>
</evidence>
<evidence type="ECO:0000313" key="3">
    <source>
        <dbReference type="Proteomes" id="UP000267469"/>
    </source>
</evidence>
<dbReference type="EMBL" id="RJTM01000085">
    <property type="protein sequence ID" value="RNL85958.1"/>
    <property type="molecule type" value="Genomic_DNA"/>
</dbReference>
<protein>
    <submittedName>
        <fullName evidence="2">Uncharacterized protein</fullName>
    </submittedName>
</protein>
<comment type="caution">
    <text evidence="2">The sequence shown here is derived from an EMBL/GenBank/DDBJ whole genome shotgun (WGS) entry which is preliminary data.</text>
</comment>
<dbReference type="Proteomes" id="UP000267469">
    <property type="component" value="Unassembled WGS sequence"/>
</dbReference>
<feature type="transmembrane region" description="Helical" evidence="1">
    <location>
        <begin position="21"/>
        <end position="39"/>
    </location>
</feature>
<evidence type="ECO:0000313" key="2">
    <source>
        <dbReference type="EMBL" id="RNL85958.1"/>
    </source>
</evidence>
<dbReference type="AlphaFoldDB" id="A0A3N0EDM7"/>
<feature type="transmembrane region" description="Helical" evidence="1">
    <location>
        <begin position="192"/>
        <end position="216"/>
    </location>
</feature>
<reference evidence="2 3" key="1">
    <citation type="submission" date="2018-10" db="EMBL/GenBank/DDBJ databases">
        <title>Sinomicrobium pectinilyticum sp. nov., a pectinase-producing bacterium isolated from alkaline and saline soil, and emended description of the genus Sinomicrobium.</title>
        <authorList>
            <person name="Cheng B."/>
            <person name="Li C."/>
            <person name="Lai Q."/>
            <person name="Du M."/>
            <person name="Shao Z."/>
            <person name="Xu P."/>
            <person name="Yang C."/>
        </authorList>
    </citation>
    <scope>NUCLEOTIDE SEQUENCE [LARGE SCALE GENOMIC DNA]</scope>
    <source>
        <strain evidence="2 3">5DNS001</strain>
    </source>
</reference>
<keyword evidence="1" id="KW-1133">Transmembrane helix</keyword>